<reference evidence="4 5" key="1">
    <citation type="journal article" date="2015" name="Nature">
        <title>rRNA introns, odd ribosomes, and small enigmatic genomes across a large radiation of phyla.</title>
        <authorList>
            <person name="Brown C.T."/>
            <person name="Hug L.A."/>
            <person name="Thomas B.C."/>
            <person name="Sharon I."/>
            <person name="Castelle C.J."/>
            <person name="Singh A."/>
            <person name="Wilkins M.J."/>
            <person name="Williams K.H."/>
            <person name="Banfield J.F."/>
        </authorList>
    </citation>
    <scope>NUCLEOTIDE SEQUENCE [LARGE SCALE GENOMIC DNA]</scope>
</reference>
<keyword evidence="2" id="KW-0677">Repeat</keyword>
<keyword evidence="4" id="KW-0012">Acyltransferase</keyword>
<keyword evidence="1 4" id="KW-0808">Transferase</keyword>
<evidence type="ECO:0000256" key="2">
    <source>
        <dbReference type="ARBA" id="ARBA00022737"/>
    </source>
</evidence>
<dbReference type="CDD" id="cd03360">
    <property type="entry name" value="LbH_AT_putative"/>
    <property type="match status" value="1"/>
</dbReference>
<dbReference type="EMBL" id="LBZW01000006">
    <property type="protein sequence ID" value="KKR79530.1"/>
    <property type="molecule type" value="Genomic_DNA"/>
</dbReference>
<organism evidence="4 5">
    <name type="scientific">Candidatus Nomurabacteria bacterium GW2011_GWA2_40_9</name>
    <dbReference type="NCBI Taxonomy" id="1618734"/>
    <lineage>
        <taxon>Bacteria</taxon>
        <taxon>Candidatus Nomuraibacteriota</taxon>
    </lineage>
</organism>
<gene>
    <name evidence="4" type="ORF">UU24_C0006G0024</name>
</gene>
<dbReference type="AlphaFoldDB" id="A0A0G0W5L9"/>
<dbReference type="InterPro" id="IPR018357">
    <property type="entry name" value="Hexapep_transf_CS"/>
</dbReference>
<evidence type="ECO:0000313" key="5">
    <source>
        <dbReference type="Proteomes" id="UP000034749"/>
    </source>
</evidence>
<sequence>MHKRKKIVILGGGSHAEVLLSILQLHTITILGYTDHIKKRNLPIKYLGNDLSVGYHSPKDIQLVNGLGSTDLPLQRQFIYEKFKKLGYTFASVIHPSAILAKDVKLSEGVQLMTAVVINVNSQIGENSIINTGALIDHHCCIGKHSHIAPGVTLSGGIHIGNCCLIGAGTTIIQNISIGNQVVIGAGSVVIKNVLSCIRAAGVPARTISAA</sequence>
<feature type="binding site" evidence="3">
    <location>
        <position position="68"/>
    </location>
    <ligand>
        <name>substrate</name>
    </ligand>
</feature>
<dbReference type="Proteomes" id="UP000034749">
    <property type="component" value="Unassembled WGS sequence"/>
</dbReference>
<dbReference type="InterPro" id="IPR050179">
    <property type="entry name" value="Trans_hexapeptide_repeat"/>
</dbReference>
<accession>A0A0G0W5L9</accession>
<evidence type="ECO:0000313" key="4">
    <source>
        <dbReference type="EMBL" id="KKR79530.1"/>
    </source>
</evidence>
<name>A0A0G0W5L9_9BACT</name>
<proteinExistence type="predicted"/>
<dbReference type="Gene3D" id="3.40.50.20">
    <property type="match status" value="1"/>
</dbReference>
<dbReference type="SUPFAM" id="SSF51161">
    <property type="entry name" value="Trimeric LpxA-like enzymes"/>
    <property type="match status" value="1"/>
</dbReference>
<dbReference type="Pfam" id="PF00132">
    <property type="entry name" value="Hexapep"/>
    <property type="match status" value="1"/>
</dbReference>
<dbReference type="PROSITE" id="PS00101">
    <property type="entry name" value="HEXAPEP_TRANSFERASES"/>
    <property type="match status" value="1"/>
</dbReference>
<dbReference type="Gene3D" id="2.160.10.10">
    <property type="entry name" value="Hexapeptide repeat proteins"/>
    <property type="match status" value="1"/>
</dbReference>
<evidence type="ECO:0000256" key="3">
    <source>
        <dbReference type="PIRSR" id="PIRSR620019-2"/>
    </source>
</evidence>
<dbReference type="InterPro" id="IPR011004">
    <property type="entry name" value="Trimer_LpxA-like_sf"/>
</dbReference>
<dbReference type="PANTHER" id="PTHR43300:SF7">
    <property type="entry name" value="UDP-N-ACETYLBACILLOSAMINE N-ACETYLTRANSFERASE"/>
    <property type="match status" value="1"/>
</dbReference>
<dbReference type="NCBIfam" id="TIGR03570">
    <property type="entry name" value="NeuD_NnaD"/>
    <property type="match status" value="1"/>
</dbReference>
<dbReference type="GO" id="GO:0016746">
    <property type="term" value="F:acyltransferase activity"/>
    <property type="evidence" value="ECO:0007669"/>
    <property type="project" value="UniProtKB-KW"/>
</dbReference>
<dbReference type="PANTHER" id="PTHR43300">
    <property type="entry name" value="ACETYLTRANSFERASE"/>
    <property type="match status" value="1"/>
</dbReference>
<comment type="caution">
    <text evidence="4">The sequence shown here is derived from an EMBL/GenBank/DDBJ whole genome shotgun (WGS) entry which is preliminary data.</text>
</comment>
<evidence type="ECO:0000256" key="1">
    <source>
        <dbReference type="ARBA" id="ARBA00022679"/>
    </source>
</evidence>
<dbReference type="InterPro" id="IPR020019">
    <property type="entry name" value="AcTrfase_PglD-like"/>
</dbReference>
<dbReference type="InterPro" id="IPR001451">
    <property type="entry name" value="Hexapep"/>
</dbReference>
<feature type="binding site" evidence="3">
    <location>
        <position position="147"/>
    </location>
    <ligand>
        <name>acetyl-CoA</name>
        <dbReference type="ChEBI" id="CHEBI:57288"/>
    </ligand>
</feature>
<protein>
    <submittedName>
        <fullName evidence="4">Sugar O-acyltransferase, sialic acid O-acetyltransferase NeuD family</fullName>
    </submittedName>
</protein>